<name>E6VGX2_RHOPX</name>
<proteinExistence type="predicted"/>
<dbReference type="PANTHER" id="PTHR42815:SF2">
    <property type="entry name" value="FAD-BINDING, PUTATIVE (AFU_ORTHOLOGUE AFUA_6G07600)-RELATED"/>
    <property type="match status" value="1"/>
</dbReference>
<dbReference type="Gene3D" id="2.30.110.10">
    <property type="entry name" value="Electron Transport, Fmn-binding Protein, Chain A"/>
    <property type="match status" value="1"/>
</dbReference>
<dbReference type="HOGENOM" id="CLU_771344_0_0_5"/>
<feature type="domain" description="Pyridoxamine 5'-phosphate oxidase N-terminal" evidence="2">
    <location>
        <begin position="43"/>
        <end position="164"/>
    </location>
</feature>
<feature type="region of interest" description="Disordered" evidence="1">
    <location>
        <begin position="178"/>
        <end position="208"/>
    </location>
</feature>
<dbReference type="InterPro" id="IPR011576">
    <property type="entry name" value="Pyridox_Oxase_N"/>
</dbReference>
<reference evidence="3" key="1">
    <citation type="submission" date="2010-12" db="EMBL/GenBank/DDBJ databases">
        <title>Complete sequence of Rhodopseudomonas palustris DX-1.</title>
        <authorList>
            <consortium name="US DOE Joint Genome Institute"/>
            <person name="Lucas S."/>
            <person name="Copeland A."/>
            <person name="Lapidus A."/>
            <person name="Cheng J.-F."/>
            <person name="Goodwin L."/>
            <person name="Pitluck S."/>
            <person name="Misra M."/>
            <person name="Chertkov O."/>
            <person name="Detter J.C."/>
            <person name="Han C."/>
            <person name="Tapia R."/>
            <person name="Land M."/>
            <person name="Hauser L."/>
            <person name="Kyrpides N."/>
            <person name="Ivanova N."/>
            <person name="Ovchinnikova G."/>
            <person name="Logan B."/>
            <person name="Oda Y."/>
            <person name="Harwood C."/>
            <person name="Woyke T."/>
        </authorList>
    </citation>
    <scope>NUCLEOTIDE SEQUENCE [LARGE SCALE GENOMIC DNA]</scope>
    <source>
        <strain evidence="3">DX-1</strain>
    </source>
</reference>
<accession>E6VGX2</accession>
<protein>
    <submittedName>
        <fullName evidence="3">Pyridoxamine 5'-phosphate oxidase-related FMN-binding protein</fullName>
    </submittedName>
</protein>
<evidence type="ECO:0000313" key="4">
    <source>
        <dbReference type="Proteomes" id="UP000001402"/>
    </source>
</evidence>
<feature type="region of interest" description="Disordered" evidence="1">
    <location>
        <begin position="314"/>
        <end position="336"/>
    </location>
</feature>
<dbReference type="STRING" id="652103.Rpdx1_3804"/>
<dbReference type="PANTHER" id="PTHR42815">
    <property type="entry name" value="FAD-BINDING, PUTATIVE (AFU_ORTHOLOGUE AFUA_6G07600)-RELATED"/>
    <property type="match status" value="1"/>
</dbReference>
<organism evidence="3 4">
    <name type="scientific">Rhodopseudomonas palustris (strain DX-1)</name>
    <dbReference type="NCBI Taxonomy" id="652103"/>
    <lineage>
        <taxon>Bacteria</taxon>
        <taxon>Pseudomonadati</taxon>
        <taxon>Pseudomonadota</taxon>
        <taxon>Alphaproteobacteria</taxon>
        <taxon>Hyphomicrobiales</taxon>
        <taxon>Nitrobacteraceae</taxon>
        <taxon>Rhodopseudomonas</taxon>
    </lineage>
</organism>
<dbReference type="KEGG" id="rpx:Rpdx1_3804"/>
<evidence type="ECO:0000313" key="3">
    <source>
        <dbReference type="EMBL" id="ADU45369.1"/>
    </source>
</evidence>
<dbReference type="eggNOG" id="COG3576">
    <property type="taxonomic scope" value="Bacteria"/>
</dbReference>
<feature type="region of interest" description="Disordered" evidence="1">
    <location>
        <begin position="221"/>
        <end position="242"/>
    </location>
</feature>
<evidence type="ECO:0000256" key="1">
    <source>
        <dbReference type="SAM" id="MobiDB-lite"/>
    </source>
</evidence>
<dbReference type="EMBL" id="CP002418">
    <property type="protein sequence ID" value="ADU45369.1"/>
    <property type="molecule type" value="Genomic_DNA"/>
</dbReference>
<dbReference type="SUPFAM" id="SSF50475">
    <property type="entry name" value="FMN-binding split barrel"/>
    <property type="match status" value="1"/>
</dbReference>
<evidence type="ECO:0000259" key="2">
    <source>
        <dbReference type="Pfam" id="PF01243"/>
    </source>
</evidence>
<dbReference type="AlphaFoldDB" id="E6VGX2"/>
<dbReference type="Proteomes" id="UP000001402">
    <property type="component" value="Chromosome"/>
</dbReference>
<feature type="compositionally biased region" description="Basic and acidic residues" evidence="1">
    <location>
        <begin position="227"/>
        <end position="242"/>
    </location>
</feature>
<dbReference type="Pfam" id="PF01243">
    <property type="entry name" value="PNPOx_N"/>
    <property type="match status" value="1"/>
</dbReference>
<feature type="compositionally biased region" description="Basic and acidic residues" evidence="1">
    <location>
        <begin position="182"/>
        <end position="193"/>
    </location>
</feature>
<dbReference type="InterPro" id="IPR012349">
    <property type="entry name" value="Split_barrel_FMN-bd"/>
</dbReference>
<sequence length="359" mass="39324">MTEAQQVSSDIAFTPAVKAIQARKGSRESYARVERNGGWATTIDDNLAAFLGAQTSVLLATASADGQPYIQHRGGPAGFLHVLDAHTLGFADFKGNQQFITQGNLAENPKAYLFVIDYAHRRRIKIWGRAHVIEDDPELIARLMPKGYKARPEQAILFEVAAWDSNCPQHIPQIRCRRRRRGDHDARHPDRRTGGTARRGHEGAGITGEFARRRASAGFAGGRFRIQRADDRSRPDRRRQPVPELRRVLRLFGELAALHDRGRRRAGCDSGGVSQCAAVGNALRQRPLRSARWDDRPDDGLHDLCAAPRSMPRLPAWRSGMPDGAAQVPPSAASGFADDLTDQLVVSGAGSSSSSCSDS</sequence>
<gene>
    <name evidence="3" type="ordered locus">Rpdx1_3804</name>
</gene>